<dbReference type="PANTHER" id="PTHR34989:SF1">
    <property type="entry name" value="PROTEIN HDED"/>
    <property type="match status" value="1"/>
</dbReference>
<feature type="transmembrane region" description="Helical" evidence="1">
    <location>
        <begin position="12"/>
        <end position="34"/>
    </location>
</feature>
<keyword evidence="1" id="KW-0812">Transmembrane</keyword>
<dbReference type="EMBL" id="MT631633">
    <property type="protein sequence ID" value="QNO55933.1"/>
    <property type="molecule type" value="Genomic_DNA"/>
</dbReference>
<dbReference type="AlphaFoldDB" id="A0A7G9Z6P9"/>
<gene>
    <name evidence="2" type="ORF">JGNPCJAK_00037</name>
</gene>
<feature type="transmembrane region" description="Helical" evidence="1">
    <location>
        <begin position="68"/>
        <end position="87"/>
    </location>
</feature>
<evidence type="ECO:0008006" key="3">
    <source>
        <dbReference type="Google" id="ProtNLM"/>
    </source>
</evidence>
<dbReference type="PANTHER" id="PTHR34989">
    <property type="entry name" value="PROTEIN HDED"/>
    <property type="match status" value="1"/>
</dbReference>
<feature type="transmembrane region" description="Helical" evidence="1">
    <location>
        <begin position="40"/>
        <end position="61"/>
    </location>
</feature>
<feature type="transmembrane region" description="Helical" evidence="1">
    <location>
        <begin position="153"/>
        <end position="174"/>
    </location>
</feature>
<feature type="transmembrane region" description="Helical" evidence="1">
    <location>
        <begin position="93"/>
        <end position="112"/>
    </location>
</feature>
<organism evidence="2">
    <name type="scientific">Candidatus Methanophaga sp. ANME-1 ERB7</name>
    <dbReference type="NCBI Taxonomy" id="2759913"/>
    <lineage>
        <taxon>Archaea</taxon>
        <taxon>Methanobacteriati</taxon>
        <taxon>Methanobacteriota</taxon>
        <taxon>Stenosarchaea group</taxon>
        <taxon>Methanomicrobia</taxon>
        <taxon>Candidatus Methanophagales</taxon>
        <taxon>Candidatus Methanophagaceae</taxon>
        <taxon>Candidatus Methanophaga</taxon>
    </lineage>
</organism>
<sequence length="185" mass="19990">MSEEDLYLGRQPWSMVAEGILALIIGALILAWPGMTLVTLTWIVGIFILLAGICALIALIGSRKGQRGVLIAGGLIGIILGCIFLAWPIGTIAVLLWLLMIWLVLYGIYRIVHAIRQPPEDHSRWLDICLGIISLVVGVLLIALPALEGLEVLALLLGIYAVIAGIILICLAGAEWSKRKHMQIG</sequence>
<evidence type="ECO:0000256" key="1">
    <source>
        <dbReference type="SAM" id="Phobius"/>
    </source>
</evidence>
<dbReference type="GO" id="GO:0005886">
    <property type="term" value="C:plasma membrane"/>
    <property type="evidence" value="ECO:0007669"/>
    <property type="project" value="TreeGrafter"/>
</dbReference>
<accession>A0A7G9Z6P9</accession>
<evidence type="ECO:0000313" key="2">
    <source>
        <dbReference type="EMBL" id="QNO55933.1"/>
    </source>
</evidence>
<keyword evidence="1" id="KW-0472">Membrane</keyword>
<dbReference type="Pfam" id="PF03729">
    <property type="entry name" value="DUF308"/>
    <property type="match status" value="1"/>
</dbReference>
<keyword evidence="1" id="KW-1133">Transmembrane helix</keyword>
<dbReference type="InterPro" id="IPR052712">
    <property type="entry name" value="Acid_resist_chaperone_HdeD"/>
</dbReference>
<name>A0A7G9Z6P9_9EURY</name>
<reference evidence="2" key="1">
    <citation type="submission" date="2020-06" db="EMBL/GenBank/DDBJ databases">
        <title>Unique genomic features of the anaerobic methanotrophic archaea.</title>
        <authorList>
            <person name="Chadwick G.L."/>
            <person name="Skennerton C.T."/>
            <person name="Laso-Perez R."/>
            <person name="Leu A.O."/>
            <person name="Speth D.R."/>
            <person name="Yu H."/>
            <person name="Morgan-Lang C."/>
            <person name="Hatzenpichler R."/>
            <person name="Goudeau D."/>
            <person name="Malmstrom R."/>
            <person name="Brazelton W.J."/>
            <person name="Woyke T."/>
            <person name="Hallam S.J."/>
            <person name="Tyson G.W."/>
            <person name="Wegener G."/>
            <person name="Boetius A."/>
            <person name="Orphan V."/>
        </authorList>
    </citation>
    <scope>NUCLEOTIDE SEQUENCE</scope>
</reference>
<feature type="transmembrane region" description="Helical" evidence="1">
    <location>
        <begin position="124"/>
        <end position="147"/>
    </location>
</feature>
<dbReference type="InterPro" id="IPR005325">
    <property type="entry name" value="DUF308_memb"/>
</dbReference>
<proteinExistence type="predicted"/>
<protein>
    <recommendedName>
        <fullName evidence="3">Acid-resistance membrane protein</fullName>
    </recommendedName>
</protein>